<feature type="repeat" description="TPR" evidence="3">
    <location>
        <begin position="665"/>
        <end position="698"/>
    </location>
</feature>
<feature type="coiled-coil region" evidence="4">
    <location>
        <begin position="96"/>
        <end position="123"/>
    </location>
</feature>
<dbReference type="Gene3D" id="1.25.40.10">
    <property type="entry name" value="Tetratricopeptide repeat domain"/>
    <property type="match status" value="3"/>
</dbReference>
<evidence type="ECO:0000256" key="3">
    <source>
        <dbReference type="PROSITE-ProRule" id="PRU00339"/>
    </source>
</evidence>
<dbReference type="AlphaFoldDB" id="A0A2T0UAU5"/>
<dbReference type="Gene3D" id="3.40.50.300">
    <property type="entry name" value="P-loop containing nucleotide triphosphate hydrolases"/>
    <property type="match status" value="1"/>
</dbReference>
<comment type="caution">
    <text evidence="5">The sequence shown here is derived from an EMBL/GenBank/DDBJ whole genome shotgun (WGS) entry which is preliminary data.</text>
</comment>
<keyword evidence="1" id="KW-0677">Repeat</keyword>
<reference evidence="5 6" key="1">
    <citation type="submission" date="2018-03" db="EMBL/GenBank/DDBJ databases">
        <title>Genomic Encyclopedia of Type Strains, Phase III (KMG-III): the genomes of soil and plant-associated and newly described type strains.</title>
        <authorList>
            <person name="Whitman W."/>
        </authorList>
    </citation>
    <scope>NUCLEOTIDE SEQUENCE [LARGE SCALE GENOMIC DNA]</scope>
    <source>
        <strain evidence="5 6">CGMCC 4.7067</strain>
    </source>
</reference>
<evidence type="ECO:0000256" key="1">
    <source>
        <dbReference type="ARBA" id="ARBA00022737"/>
    </source>
</evidence>
<feature type="repeat" description="TPR" evidence="3">
    <location>
        <begin position="563"/>
        <end position="596"/>
    </location>
</feature>
<sequence length="879" mass="97741">MDDAAPTLQDILRRRQQDAFVGRDSRLAEFRTNLHLPPADPARRYIVNVSGIAGVGKSFLLQQFRRIAQAESAACAYVDEDYFEVVETMSAIAADLAAQDARLAEFEAQLATYRQRRSELESDPNAPLGDMLTTSTVRAGMALAKTVPVAGAITEFVDADALASQANRFRAFLVQKFKKKADIDLLLSPVDVLTREFVGAVNRIAAERPVVLCFDTFERTAPYLEDWLLDLFSGKFGGLSAKVVTVVAGQLALADNRWSPLRSLIAAYPLEPFTEEEARGLLAQRGVTSEPVVEVILSLSGRIPMWLATLAENSPQDPGAVLDPTEDAVKRFLKWEPDEQRRKLAEAAALPRRFNRDLLPEGNEDLFDWLCGLPFVSRAGDYWRYHDAVRDPMLRSARVTSPQRWRERHQALAEHFAAEQEALGVAEGDEGKDEQWQALMLEAMYHRLCAAPVTTFSPAISAVAAASESSVALARRWAAMLTEAGTSAGAEQLATWGARLTELLKDEQDSTAFLTALLDSGELNPDTRELTLVNRAWSHRNRGRFEESLDDWNRALELAPERADCYTERGIVLQLMERYEEAIADFDQAISLAPEDGAAIAQRGLTYHLQGRFEEALPELDRALGLSPDDGWNWMLRGWMHDAMGNEEAALADYDRAVELIPENAVPYAYRGALHRFAGRLQEALADLDRAIELDPDDDWALENRAAALMDLRRYDRALADLEQIIELGIESEWRFIQRAMAYLATGDAEPALFELTRLAEADPADSWLRLLRAVALKATGAAEEADRELLAAIDLIQTETDEHLRGFNIVVYLLVLGRTGEARERLDAVLQAEPPTESVVDFLDDLDFLIACPGIEVAELEESRSAAAEYKDRLPEAG</sequence>
<dbReference type="SMART" id="SM00028">
    <property type="entry name" value="TPR"/>
    <property type="match status" value="7"/>
</dbReference>
<dbReference type="InterPro" id="IPR027417">
    <property type="entry name" value="P-loop_NTPase"/>
</dbReference>
<dbReference type="InterPro" id="IPR013105">
    <property type="entry name" value="TPR_2"/>
</dbReference>
<dbReference type="GO" id="GO:0046813">
    <property type="term" value="P:receptor-mediated virion attachment to host cell"/>
    <property type="evidence" value="ECO:0007669"/>
    <property type="project" value="TreeGrafter"/>
</dbReference>
<dbReference type="EMBL" id="PVTJ01000013">
    <property type="protein sequence ID" value="PRY55029.1"/>
    <property type="molecule type" value="Genomic_DNA"/>
</dbReference>
<evidence type="ECO:0000313" key="6">
    <source>
        <dbReference type="Proteomes" id="UP000238176"/>
    </source>
</evidence>
<dbReference type="SUPFAM" id="SSF52540">
    <property type="entry name" value="P-loop containing nucleoside triphosphate hydrolases"/>
    <property type="match status" value="1"/>
</dbReference>
<dbReference type="PROSITE" id="PS50293">
    <property type="entry name" value="TPR_REGION"/>
    <property type="match status" value="1"/>
</dbReference>
<dbReference type="InterPro" id="IPR050498">
    <property type="entry name" value="Ycf3"/>
</dbReference>
<gene>
    <name evidence="5" type="ORF">B0I28_113139</name>
</gene>
<evidence type="ECO:0000256" key="4">
    <source>
        <dbReference type="SAM" id="Coils"/>
    </source>
</evidence>
<name>A0A2T0UAU5_9ACTN</name>
<dbReference type="InterPro" id="IPR019734">
    <property type="entry name" value="TPR_rpt"/>
</dbReference>
<dbReference type="PANTHER" id="PTHR44858:SF1">
    <property type="entry name" value="UDP-N-ACETYLGLUCOSAMINE--PEPTIDE N-ACETYLGLUCOSAMINYLTRANSFERASE SPINDLY-RELATED"/>
    <property type="match status" value="1"/>
</dbReference>
<evidence type="ECO:0000313" key="5">
    <source>
        <dbReference type="EMBL" id="PRY55029.1"/>
    </source>
</evidence>
<organism evidence="5 6">
    <name type="scientific">Glycomyces artemisiae</name>
    <dbReference type="NCBI Taxonomy" id="1076443"/>
    <lineage>
        <taxon>Bacteria</taxon>
        <taxon>Bacillati</taxon>
        <taxon>Actinomycetota</taxon>
        <taxon>Actinomycetes</taxon>
        <taxon>Glycomycetales</taxon>
        <taxon>Glycomycetaceae</taxon>
        <taxon>Glycomyces</taxon>
    </lineage>
</organism>
<feature type="repeat" description="TPR" evidence="3">
    <location>
        <begin position="631"/>
        <end position="664"/>
    </location>
</feature>
<dbReference type="Proteomes" id="UP000238176">
    <property type="component" value="Unassembled WGS sequence"/>
</dbReference>
<keyword evidence="2 3" id="KW-0802">TPR repeat</keyword>
<accession>A0A2T0UAU5</accession>
<dbReference type="GO" id="GO:0009279">
    <property type="term" value="C:cell outer membrane"/>
    <property type="evidence" value="ECO:0007669"/>
    <property type="project" value="TreeGrafter"/>
</dbReference>
<dbReference type="Pfam" id="PF07719">
    <property type="entry name" value="TPR_2"/>
    <property type="match status" value="1"/>
</dbReference>
<keyword evidence="6" id="KW-1185">Reference proteome</keyword>
<protein>
    <submittedName>
        <fullName evidence="5">Flp pilus assembly protein TadD</fullName>
    </submittedName>
</protein>
<dbReference type="Pfam" id="PF13432">
    <property type="entry name" value="TPR_16"/>
    <property type="match status" value="2"/>
</dbReference>
<evidence type="ECO:0000256" key="2">
    <source>
        <dbReference type="ARBA" id="ARBA00022803"/>
    </source>
</evidence>
<dbReference type="InterPro" id="IPR011990">
    <property type="entry name" value="TPR-like_helical_dom_sf"/>
</dbReference>
<keyword evidence="4" id="KW-0175">Coiled coil</keyword>
<proteinExistence type="predicted"/>
<feature type="repeat" description="TPR" evidence="3">
    <location>
        <begin position="529"/>
        <end position="562"/>
    </location>
</feature>
<dbReference type="PROSITE" id="PS50005">
    <property type="entry name" value="TPR"/>
    <property type="match status" value="5"/>
</dbReference>
<dbReference type="Pfam" id="PF00515">
    <property type="entry name" value="TPR_1"/>
    <property type="match status" value="1"/>
</dbReference>
<feature type="repeat" description="TPR" evidence="3">
    <location>
        <begin position="597"/>
        <end position="630"/>
    </location>
</feature>
<dbReference type="SUPFAM" id="SSF48452">
    <property type="entry name" value="TPR-like"/>
    <property type="match status" value="2"/>
</dbReference>
<dbReference type="PANTHER" id="PTHR44858">
    <property type="entry name" value="TETRATRICOPEPTIDE REPEAT PROTEIN 6"/>
    <property type="match status" value="1"/>
</dbReference>
<dbReference type="RefSeq" id="WP_181245959.1">
    <property type="nucleotide sequence ID" value="NZ_PVTJ01000013.1"/>
</dbReference>